<organism evidence="3 4">
    <name type="scientific">Rhodopirellula sallentina SM41</name>
    <dbReference type="NCBI Taxonomy" id="1263870"/>
    <lineage>
        <taxon>Bacteria</taxon>
        <taxon>Pseudomonadati</taxon>
        <taxon>Planctomycetota</taxon>
        <taxon>Planctomycetia</taxon>
        <taxon>Pirellulales</taxon>
        <taxon>Pirellulaceae</taxon>
        <taxon>Rhodopirellula</taxon>
    </lineage>
</organism>
<dbReference type="CDD" id="cd00229">
    <property type="entry name" value="SGNH_hydrolase"/>
    <property type="match status" value="1"/>
</dbReference>
<dbReference type="AlphaFoldDB" id="M5U0R1"/>
<dbReference type="SUPFAM" id="SSF52266">
    <property type="entry name" value="SGNH hydrolase"/>
    <property type="match status" value="1"/>
</dbReference>
<dbReference type="RefSeq" id="WP_008680872.1">
    <property type="nucleotide sequence ID" value="NZ_ANOH01000235.1"/>
</dbReference>
<dbReference type="PANTHER" id="PTHR30383">
    <property type="entry name" value="THIOESTERASE 1/PROTEASE 1/LYSOPHOSPHOLIPASE L1"/>
    <property type="match status" value="1"/>
</dbReference>
<dbReference type="Proteomes" id="UP000011885">
    <property type="component" value="Unassembled WGS sequence"/>
</dbReference>
<evidence type="ECO:0000256" key="1">
    <source>
        <dbReference type="SAM" id="MobiDB-lite"/>
    </source>
</evidence>
<name>M5U0R1_9BACT</name>
<evidence type="ECO:0000313" key="3">
    <source>
        <dbReference type="EMBL" id="EMI55040.1"/>
    </source>
</evidence>
<protein>
    <submittedName>
        <fullName evidence="3">Putative secreted protein</fullName>
    </submittedName>
</protein>
<reference evidence="3 4" key="1">
    <citation type="journal article" date="2013" name="Mar. Genomics">
        <title>Expression of sulfatases in Rhodopirellula baltica and the diversity of sulfatases in the genus Rhodopirellula.</title>
        <authorList>
            <person name="Wegner C.E."/>
            <person name="Richter-Heitmann T."/>
            <person name="Klindworth A."/>
            <person name="Klockow C."/>
            <person name="Richter M."/>
            <person name="Achstetter T."/>
            <person name="Glockner F.O."/>
            <person name="Harder J."/>
        </authorList>
    </citation>
    <scope>NUCLEOTIDE SEQUENCE [LARGE SCALE GENOMIC DNA]</scope>
    <source>
        <strain evidence="3 4">SM41</strain>
    </source>
</reference>
<accession>M5U0R1</accession>
<evidence type="ECO:0000259" key="2">
    <source>
        <dbReference type="Pfam" id="PF13472"/>
    </source>
</evidence>
<dbReference type="InterPro" id="IPR013830">
    <property type="entry name" value="SGNH_hydro"/>
</dbReference>
<dbReference type="Pfam" id="PF13472">
    <property type="entry name" value="Lipase_GDSL_2"/>
    <property type="match status" value="1"/>
</dbReference>
<keyword evidence="4" id="KW-1185">Reference proteome</keyword>
<dbReference type="InterPro" id="IPR051532">
    <property type="entry name" value="Ester_Hydrolysis_Enzymes"/>
</dbReference>
<proteinExistence type="predicted"/>
<sequence>MSYALRRSTVSICLVLCLATHTFGDSDVASSSAKAKPADAEAKPAGNASRPTWATEADPSLPNVLILGDSISIGYGLPLKQRLQGVANVYRPLAANQKRPQNCGGTTQSLQRIDDWLATNQWDLIHFNWGLHDLKHVTQAGGLTNSKSPDDPAQAAPKQYGENLKKLVAKLKATGAKLIFATTTPIVADSSGPYRAKESPAIYNEVAVSIMNQHGIEVNDLYAACDGKLDELQLPKNVHFKKAGSEYLADVVAAKIKKALTE</sequence>
<gene>
    <name evidence="3" type="ORF">RSSM_03551</name>
</gene>
<feature type="domain" description="SGNH hydrolase-type esterase" evidence="2">
    <location>
        <begin position="66"/>
        <end position="245"/>
    </location>
</feature>
<comment type="caution">
    <text evidence="3">The sequence shown here is derived from an EMBL/GenBank/DDBJ whole genome shotgun (WGS) entry which is preliminary data.</text>
</comment>
<dbReference type="EMBL" id="ANOH01000235">
    <property type="protein sequence ID" value="EMI55040.1"/>
    <property type="molecule type" value="Genomic_DNA"/>
</dbReference>
<dbReference type="OrthoDB" id="9815670at2"/>
<dbReference type="InterPro" id="IPR036514">
    <property type="entry name" value="SGNH_hydro_sf"/>
</dbReference>
<feature type="region of interest" description="Disordered" evidence="1">
    <location>
        <begin position="27"/>
        <end position="55"/>
    </location>
</feature>
<evidence type="ECO:0000313" key="4">
    <source>
        <dbReference type="Proteomes" id="UP000011885"/>
    </source>
</evidence>
<dbReference type="GO" id="GO:0004622">
    <property type="term" value="F:phosphatidylcholine lysophospholipase activity"/>
    <property type="evidence" value="ECO:0007669"/>
    <property type="project" value="TreeGrafter"/>
</dbReference>
<dbReference type="PANTHER" id="PTHR30383:SF26">
    <property type="entry name" value="SGNH HYDROLASE-TYPE ESTERASE DOMAIN-CONTAINING PROTEIN"/>
    <property type="match status" value="1"/>
</dbReference>
<dbReference type="PATRIC" id="fig|1263870.3.peg.3774"/>
<dbReference type="Gene3D" id="3.40.50.1110">
    <property type="entry name" value="SGNH hydrolase"/>
    <property type="match status" value="1"/>
</dbReference>